<organism evidence="1">
    <name type="scientific">Siphoviridae sp. ctgmM3</name>
    <dbReference type="NCBI Taxonomy" id="2827912"/>
    <lineage>
        <taxon>Viruses</taxon>
        <taxon>Duplodnaviria</taxon>
        <taxon>Heunggongvirae</taxon>
        <taxon>Uroviricota</taxon>
        <taxon>Caudoviricetes</taxon>
    </lineage>
</organism>
<protein>
    <recommendedName>
        <fullName evidence="2">DUF5049 domain-containing protein</fullName>
    </recommendedName>
</protein>
<proteinExistence type="predicted"/>
<sequence length="60" mass="7098">MDKKIKEQILAIRETGLCNMLDVKGIQKLALERDFFELVLFLEDRSKEYLSFILYGKESK</sequence>
<accession>A0A8S5TL09</accession>
<dbReference type="EMBL" id="BK032840">
    <property type="protein sequence ID" value="DAF63466.1"/>
    <property type="molecule type" value="Genomic_DNA"/>
</dbReference>
<reference evidence="1" key="1">
    <citation type="journal article" date="2021" name="Proc. Natl. Acad. Sci. U.S.A.">
        <title>A Catalog of Tens of Thousands of Viruses from Human Metagenomes Reveals Hidden Associations with Chronic Diseases.</title>
        <authorList>
            <person name="Tisza M.J."/>
            <person name="Buck C.B."/>
        </authorList>
    </citation>
    <scope>NUCLEOTIDE SEQUENCE</scope>
    <source>
        <strain evidence="1">CtgmM3</strain>
    </source>
</reference>
<evidence type="ECO:0000313" key="1">
    <source>
        <dbReference type="EMBL" id="DAF63466.1"/>
    </source>
</evidence>
<dbReference type="InterPro" id="IPR032488">
    <property type="entry name" value="DUF5049"/>
</dbReference>
<dbReference type="Pfam" id="PF16468">
    <property type="entry name" value="DUF5049"/>
    <property type="match status" value="1"/>
</dbReference>
<name>A0A8S5TL09_9CAUD</name>
<evidence type="ECO:0008006" key="2">
    <source>
        <dbReference type="Google" id="ProtNLM"/>
    </source>
</evidence>